<evidence type="ECO:0000256" key="7">
    <source>
        <dbReference type="RuleBase" id="RU365095"/>
    </source>
</evidence>
<dbReference type="Pfam" id="PF01182">
    <property type="entry name" value="Glucosamine_iso"/>
    <property type="match status" value="1"/>
</dbReference>
<comment type="catalytic activity">
    <reaction evidence="1 7">
        <text>6-phospho-D-glucono-1,5-lactone + H2O = 6-phospho-D-gluconate + H(+)</text>
        <dbReference type="Rhea" id="RHEA:12556"/>
        <dbReference type="ChEBI" id="CHEBI:15377"/>
        <dbReference type="ChEBI" id="CHEBI:15378"/>
        <dbReference type="ChEBI" id="CHEBI:57955"/>
        <dbReference type="ChEBI" id="CHEBI:58759"/>
        <dbReference type="EC" id="3.1.1.31"/>
    </reaction>
</comment>
<protein>
    <recommendedName>
        <fullName evidence="6 7">6-phosphogluconolactonase</fullName>
        <shortName evidence="7">6PGL</shortName>
        <ecNumber evidence="5 7">3.1.1.31</ecNumber>
    </recommendedName>
</protein>
<comment type="function">
    <text evidence="2 7">Hydrolysis of 6-phosphogluconolactone to 6-phosphogluconate.</text>
</comment>
<evidence type="ECO:0000256" key="2">
    <source>
        <dbReference type="ARBA" id="ARBA00002681"/>
    </source>
</evidence>
<dbReference type="InterPro" id="IPR005900">
    <property type="entry name" value="6-phosphogluconolactonase_DevB"/>
</dbReference>
<keyword evidence="7" id="KW-0378">Hydrolase</keyword>
<dbReference type="Proteomes" id="UP001486808">
    <property type="component" value="Unassembled WGS sequence"/>
</dbReference>
<evidence type="ECO:0000259" key="8">
    <source>
        <dbReference type="Pfam" id="PF01182"/>
    </source>
</evidence>
<evidence type="ECO:0000313" key="10">
    <source>
        <dbReference type="Proteomes" id="UP001486808"/>
    </source>
</evidence>
<evidence type="ECO:0000256" key="6">
    <source>
        <dbReference type="ARBA" id="ARBA00020337"/>
    </source>
</evidence>
<evidence type="ECO:0000313" key="9">
    <source>
        <dbReference type="EMBL" id="GAA6130643.1"/>
    </source>
</evidence>
<dbReference type="InterPro" id="IPR006148">
    <property type="entry name" value="Glc/Gal-6P_isomerase"/>
</dbReference>
<comment type="caution">
    <text evidence="9">The sequence shown here is derived from an EMBL/GenBank/DDBJ whole genome shotgun (WGS) entry which is preliminary data.</text>
</comment>
<keyword evidence="10" id="KW-1185">Reference proteome</keyword>
<dbReference type="PANTHER" id="PTHR11054">
    <property type="entry name" value="6-PHOSPHOGLUCONOLACTONASE"/>
    <property type="match status" value="1"/>
</dbReference>
<comment type="similarity">
    <text evidence="4 7">Belongs to the glucosamine/galactosamine-6-phosphate isomerase family. 6-phosphogluconolactonase subfamily.</text>
</comment>
<dbReference type="CDD" id="cd01400">
    <property type="entry name" value="6PGL"/>
    <property type="match status" value="1"/>
</dbReference>
<accession>A0ABP9ZMG8</accession>
<evidence type="ECO:0000256" key="1">
    <source>
        <dbReference type="ARBA" id="ARBA00000832"/>
    </source>
</evidence>
<dbReference type="InterPro" id="IPR039104">
    <property type="entry name" value="6PGL"/>
</dbReference>
<reference evidence="9 10" key="1">
    <citation type="submission" date="2024-04" db="EMBL/GenBank/DDBJ databases">
        <title>Draft genome sequence of Halopseudomonas sabulinigri NBRC 116187.</title>
        <authorList>
            <person name="Miyakawa T."/>
            <person name="Kusuya Y."/>
            <person name="Miura T."/>
        </authorList>
    </citation>
    <scope>NUCLEOTIDE SEQUENCE [LARGE SCALE GENOMIC DNA]</scope>
    <source>
        <strain evidence="9 10">4NH20-0042</strain>
    </source>
</reference>
<dbReference type="EMBL" id="BAABWD010000001">
    <property type="protein sequence ID" value="GAA6130643.1"/>
    <property type="molecule type" value="Genomic_DNA"/>
</dbReference>
<sequence>MSELARLAEERGVMLHTAASAQQQAQWLEQRITKALQEALLARGRATLALSGGRSPIPLLQALNLIELAWEQVGITLVDERWVPPEHAESNAGLLWRHMPQVMSRVHWQPLYHGAGALQDAERSSAALQAWLPLDVVVLGMGSDGHTASLFPGMEGLAAALSRHAEVPCLSCQAPDGRQRLTLTGAALHSARLQLLAIRGEDKASTLTAALAGGRPEWPVSAFLRPPLQIVYSADAS</sequence>
<dbReference type="InterPro" id="IPR037171">
    <property type="entry name" value="NagB/RpiA_transferase-like"/>
</dbReference>
<organism evidence="9 10">
    <name type="scientific">Halopseudomonas sabulinigri</name>
    <dbReference type="NCBI Taxonomy" id="472181"/>
    <lineage>
        <taxon>Bacteria</taxon>
        <taxon>Pseudomonadati</taxon>
        <taxon>Pseudomonadota</taxon>
        <taxon>Gammaproteobacteria</taxon>
        <taxon>Pseudomonadales</taxon>
        <taxon>Pseudomonadaceae</taxon>
        <taxon>Halopseudomonas</taxon>
    </lineage>
</organism>
<dbReference type="SUPFAM" id="SSF100950">
    <property type="entry name" value="NagB/RpiA/CoA transferase-like"/>
    <property type="match status" value="1"/>
</dbReference>
<feature type="domain" description="Glucosamine/galactosamine-6-phosphate isomerase" evidence="8">
    <location>
        <begin position="20"/>
        <end position="223"/>
    </location>
</feature>
<evidence type="ECO:0000256" key="4">
    <source>
        <dbReference type="ARBA" id="ARBA00010662"/>
    </source>
</evidence>
<dbReference type="NCBIfam" id="TIGR01198">
    <property type="entry name" value="pgl"/>
    <property type="match status" value="1"/>
</dbReference>
<proteinExistence type="inferred from homology"/>
<name>A0ABP9ZMG8_9GAMM</name>
<dbReference type="EC" id="3.1.1.31" evidence="5 7"/>
<dbReference type="Gene3D" id="3.40.50.1360">
    <property type="match status" value="1"/>
</dbReference>
<dbReference type="PANTHER" id="PTHR11054:SF0">
    <property type="entry name" value="6-PHOSPHOGLUCONOLACTONASE"/>
    <property type="match status" value="1"/>
</dbReference>
<gene>
    <name evidence="7 9" type="primary">pgl</name>
    <name evidence="9" type="ORF">NBRC116187_10030</name>
</gene>
<evidence type="ECO:0000256" key="5">
    <source>
        <dbReference type="ARBA" id="ARBA00013198"/>
    </source>
</evidence>
<dbReference type="RefSeq" id="WP_353386937.1">
    <property type="nucleotide sequence ID" value="NZ_BAABWD010000001.1"/>
</dbReference>
<evidence type="ECO:0000256" key="3">
    <source>
        <dbReference type="ARBA" id="ARBA00004961"/>
    </source>
</evidence>
<comment type="pathway">
    <text evidence="3 7">Carbohydrate degradation; pentose phosphate pathway; D-ribulose 5-phosphate from D-glucose 6-phosphate (oxidative stage): step 2/3.</text>
</comment>